<dbReference type="GO" id="GO:0004556">
    <property type="term" value="F:alpha-amylase activity"/>
    <property type="evidence" value="ECO:0007669"/>
    <property type="project" value="TreeGrafter"/>
</dbReference>
<dbReference type="SMART" id="SM00642">
    <property type="entry name" value="Aamy"/>
    <property type="match status" value="1"/>
</dbReference>
<proteinExistence type="inferred from homology"/>
<dbReference type="InterPro" id="IPR045857">
    <property type="entry name" value="O16G_dom_2"/>
</dbReference>
<accession>A0A7U9XVF1</accession>
<dbReference type="Gene3D" id="3.90.400.10">
    <property type="entry name" value="Oligo-1,6-glucosidase, Domain 2"/>
    <property type="match status" value="1"/>
</dbReference>
<dbReference type="RefSeq" id="WP_176239927.1">
    <property type="nucleotide sequence ID" value="NZ_AP024412.1"/>
</dbReference>
<dbReference type="PROSITE" id="PS51257">
    <property type="entry name" value="PROKAR_LIPOPROTEIN"/>
    <property type="match status" value="1"/>
</dbReference>
<protein>
    <submittedName>
        <fullName evidence="3">Alpha-amylase</fullName>
    </submittedName>
</protein>
<sequence length="512" mass="58554">MKKLFIILSLLAIGISLTACVSNPVNPINPIDPTTYPLDELNPQQDVYYQIFVRSFADSDADGIGDLNGITANLDYLEDLGITALWLLPINPSPSYHGYDVTDYYDVNPDYGTLEDLENLIEEAELRDIKIVLDLVINHTSDRHPWYLSALTGEQSEYRDYYIFNNGSAYETFVGGMKDLNLENPVVVEEVYNIVDFYLEMGVHGFRLDAARHFIEGVNADWDSALFTMRLNAHMKQTYPESYVVSEVYVSRYETIADYYMGSDSLFNFPGQASILDKVGMENSRYLFARSFEQIYDAYREVDPDFIDAPFLGNHDMDRLASSQGFINNELKLKLASRILLTLPGNPFIYYGDELGMEGVRYEGTNIPGYGVVYDEYRRQPFLWGNTEYQTSWLPSDGSNNDTDTLVQQISNDDSLYHAYQEMIEIRKDNPALMYGNYYKPYNGNATQIQGYVRYYQYEDLEQAVLVIHNLTPDSYTVEASYRSFILGDSLTIGGYQTIILDIDPSEIEAYI</sequence>
<dbReference type="KEGG" id="manr:MPAN_013530"/>
<dbReference type="SUPFAM" id="SSF51445">
    <property type="entry name" value="(Trans)glycosidases"/>
    <property type="match status" value="1"/>
</dbReference>
<dbReference type="PANTHER" id="PTHR10357:SF179">
    <property type="entry name" value="NEUTRAL AND BASIC AMINO ACID TRANSPORT PROTEIN RBAT"/>
    <property type="match status" value="1"/>
</dbReference>
<keyword evidence="4" id="KW-1185">Reference proteome</keyword>
<name>A0A7U9XVF1_9MOLU</name>
<dbReference type="Gene3D" id="3.20.20.80">
    <property type="entry name" value="Glycosidases"/>
    <property type="match status" value="1"/>
</dbReference>
<evidence type="ECO:0000256" key="1">
    <source>
        <dbReference type="ARBA" id="ARBA00008061"/>
    </source>
</evidence>
<dbReference type="PANTHER" id="PTHR10357">
    <property type="entry name" value="ALPHA-AMYLASE FAMILY MEMBER"/>
    <property type="match status" value="1"/>
</dbReference>
<dbReference type="AlphaFoldDB" id="A0A7U9XVF1"/>
<evidence type="ECO:0000313" key="4">
    <source>
        <dbReference type="Proteomes" id="UP000620133"/>
    </source>
</evidence>
<feature type="domain" description="Glycosyl hydrolase family 13 catalytic" evidence="2">
    <location>
        <begin position="50"/>
        <end position="427"/>
    </location>
</feature>
<dbReference type="CDD" id="cd11316">
    <property type="entry name" value="AmyAc_bac2_AmyA"/>
    <property type="match status" value="1"/>
</dbReference>
<dbReference type="InterPro" id="IPR006047">
    <property type="entry name" value="GH13_cat_dom"/>
</dbReference>
<reference evidence="3" key="1">
    <citation type="submission" date="2021-01" db="EMBL/GenBank/DDBJ databases">
        <title>Draft genome sequence of Acholeplasmataceae bacterium strain Mahy22.</title>
        <authorList>
            <person name="Watanabe M."/>
            <person name="Kojima H."/>
            <person name="Fukui M."/>
        </authorList>
    </citation>
    <scope>NUCLEOTIDE SEQUENCE</scope>
    <source>
        <strain evidence="3">Mahy22</strain>
    </source>
</reference>
<evidence type="ECO:0000259" key="2">
    <source>
        <dbReference type="SMART" id="SM00642"/>
    </source>
</evidence>
<dbReference type="Pfam" id="PF00128">
    <property type="entry name" value="Alpha-amylase"/>
    <property type="match status" value="1"/>
</dbReference>
<dbReference type="GO" id="GO:0009313">
    <property type="term" value="P:oligosaccharide catabolic process"/>
    <property type="evidence" value="ECO:0007669"/>
    <property type="project" value="TreeGrafter"/>
</dbReference>
<dbReference type="InterPro" id="IPR017853">
    <property type="entry name" value="GH"/>
</dbReference>
<dbReference type="EMBL" id="AP024412">
    <property type="protein sequence ID" value="BCR36460.1"/>
    <property type="molecule type" value="Genomic_DNA"/>
</dbReference>
<evidence type="ECO:0000313" key="3">
    <source>
        <dbReference type="EMBL" id="BCR36460.1"/>
    </source>
</evidence>
<gene>
    <name evidence="3" type="ORF">MPAN_013530</name>
</gene>
<comment type="similarity">
    <text evidence="1">Belongs to the glycosyl hydrolase 13 family.</text>
</comment>
<organism evidence="3 4">
    <name type="scientific">Mariniplasma anaerobium</name>
    <dbReference type="NCBI Taxonomy" id="2735436"/>
    <lineage>
        <taxon>Bacteria</taxon>
        <taxon>Bacillati</taxon>
        <taxon>Mycoplasmatota</taxon>
        <taxon>Mollicutes</taxon>
        <taxon>Acholeplasmatales</taxon>
        <taxon>Acholeplasmataceae</taxon>
        <taxon>Mariniplasma</taxon>
    </lineage>
</organism>
<dbReference type="Proteomes" id="UP000620133">
    <property type="component" value="Chromosome"/>
</dbReference>